<dbReference type="EMBL" id="BKCJ011275217">
    <property type="protein sequence ID" value="GFD13850.1"/>
    <property type="molecule type" value="Genomic_DNA"/>
</dbReference>
<protein>
    <submittedName>
        <fullName evidence="1">Uncharacterized protein</fullName>
    </submittedName>
</protein>
<name>A0A699TVG6_TANCI</name>
<feature type="non-terminal residue" evidence="1">
    <location>
        <position position="111"/>
    </location>
</feature>
<gene>
    <name evidence="1" type="ORF">Tci_885819</name>
</gene>
<feature type="non-terminal residue" evidence="1">
    <location>
        <position position="1"/>
    </location>
</feature>
<sequence length="111" mass="12581">LPDPSINYEMCWFVQTGGPRWDVPLGRRDSLVYYKSSQRHVCAADVEKRNSDHGKRKLRTHEDSDVFETYSHLCARNVGPRFPSDLPQAGGVNISQPMYNEAVGSMSVHTE</sequence>
<evidence type="ECO:0000313" key="1">
    <source>
        <dbReference type="EMBL" id="GFD13850.1"/>
    </source>
</evidence>
<dbReference type="AlphaFoldDB" id="A0A699TVG6"/>
<reference evidence="1" key="1">
    <citation type="journal article" date="2019" name="Sci. Rep.">
        <title>Draft genome of Tanacetum cinerariifolium, the natural source of mosquito coil.</title>
        <authorList>
            <person name="Yamashiro T."/>
            <person name="Shiraishi A."/>
            <person name="Satake H."/>
            <person name="Nakayama K."/>
        </authorList>
    </citation>
    <scope>NUCLEOTIDE SEQUENCE</scope>
</reference>
<accession>A0A699TVG6</accession>
<proteinExistence type="predicted"/>
<comment type="caution">
    <text evidence="1">The sequence shown here is derived from an EMBL/GenBank/DDBJ whole genome shotgun (WGS) entry which is preliminary data.</text>
</comment>
<organism evidence="1">
    <name type="scientific">Tanacetum cinerariifolium</name>
    <name type="common">Dalmatian daisy</name>
    <name type="synonym">Chrysanthemum cinerariifolium</name>
    <dbReference type="NCBI Taxonomy" id="118510"/>
    <lineage>
        <taxon>Eukaryota</taxon>
        <taxon>Viridiplantae</taxon>
        <taxon>Streptophyta</taxon>
        <taxon>Embryophyta</taxon>
        <taxon>Tracheophyta</taxon>
        <taxon>Spermatophyta</taxon>
        <taxon>Magnoliopsida</taxon>
        <taxon>eudicotyledons</taxon>
        <taxon>Gunneridae</taxon>
        <taxon>Pentapetalae</taxon>
        <taxon>asterids</taxon>
        <taxon>campanulids</taxon>
        <taxon>Asterales</taxon>
        <taxon>Asteraceae</taxon>
        <taxon>Asteroideae</taxon>
        <taxon>Anthemideae</taxon>
        <taxon>Anthemidinae</taxon>
        <taxon>Tanacetum</taxon>
    </lineage>
</organism>